<evidence type="ECO:0000313" key="2">
    <source>
        <dbReference type="Proteomes" id="UP000503349"/>
    </source>
</evidence>
<proteinExistence type="predicted"/>
<gene>
    <name evidence="1" type="ORF">EXN66_Car007047</name>
</gene>
<protein>
    <submittedName>
        <fullName evidence="1">Uncharacterized protein</fullName>
    </submittedName>
</protein>
<dbReference type="EMBL" id="CM015717">
    <property type="protein sequence ID" value="KAF3691372.1"/>
    <property type="molecule type" value="Genomic_DNA"/>
</dbReference>
<sequence>MSCGSKADVFHFGIDDASLFTVSKILRKLMTGLCTEHWQVYTALCWRIMIAAHLSLECGINNL</sequence>
<dbReference type="AlphaFoldDB" id="A0A6G1PM85"/>
<organism evidence="1 2">
    <name type="scientific">Channa argus</name>
    <name type="common">Northern snakehead</name>
    <name type="synonym">Ophicephalus argus</name>
    <dbReference type="NCBI Taxonomy" id="215402"/>
    <lineage>
        <taxon>Eukaryota</taxon>
        <taxon>Metazoa</taxon>
        <taxon>Chordata</taxon>
        <taxon>Craniata</taxon>
        <taxon>Vertebrata</taxon>
        <taxon>Euteleostomi</taxon>
        <taxon>Actinopterygii</taxon>
        <taxon>Neopterygii</taxon>
        <taxon>Teleostei</taxon>
        <taxon>Neoteleostei</taxon>
        <taxon>Acanthomorphata</taxon>
        <taxon>Anabantaria</taxon>
        <taxon>Anabantiformes</taxon>
        <taxon>Channoidei</taxon>
        <taxon>Channidae</taxon>
        <taxon>Channa</taxon>
    </lineage>
</organism>
<accession>A0A6G1PM85</accession>
<dbReference type="Proteomes" id="UP000503349">
    <property type="component" value="Chromosome 6"/>
</dbReference>
<reference evidence="1 2" key="1">
    <citation type="submission" date="2019-02" db="EMBL/GenBank/DDBJ databases">
        <title>Opniocepnalus argus genome.</title>
        <authorList>
            <person name="Zhou C."/>
            <person name="Xiao S."/>
        </authorList>
    </citation>
    <scope>NUCLEOTIDE SEQUENCE [LARGE SCALE GENOMIC DNA]</scope>
    <source>
        <strain evidence="1">OARG1902GOOAL</strain>
        <tissue evidence="1">Muscle</tissue>
    </source>
</reference>
<evidence type="ECO:0000313" key="1">
    <source>
        <dbReference type="EMBL" id="KAF3691372.1"/>
    </source>
</evidence>
<keyword evidence="2" id="KW-1185">Reference proteome</keyword>
<name>A0A6G1PM85_CHAAH</name>
<reference evidence="2" key="2">
    <citation type="submission" date="2019-02" db="EMBL/GenBank/DDBJ databases">
        <title>Opniocepnalus argus Var Kimnra genome.</title>
        <authorList>
            <person name="Zhou C."/>
            <person name="Xiao S."/>
        </authorList>
    </citation>
    <scope>NUCLEOTIDE SEQUENCE [LARGE SCALE GENOMIC DNA]</scope>
</reference>